<dbReference type="SUPFAM" id="SSF52266">
    <property type="entry name" value="SGNH hydrolase"/>
    <property type="match status" value="1"/>
</dbReference>
<dbReference type="OrthoDB" id="9804395at2"/>
<name>A0A2P6ARM7_9GAMM</name>
<feature type="domain" description="SGNH hydrolase-type esterase" evidence="1">
    <location>
        <begin position="64"/>
        <end position="172"/>
    </location>
</feature>
<keyword evidence="3" id="KW-1185">Reference proteome</keyword>
<dbReference type="Gene3D" id="3.40.50.1110">
    <property type="entry name" value="SGNH hydrolase"/>
    <property type="match status" value="1"/>
</dbReference>
<organism evidence="2 3">
    <name type="scientific">Amnimonas aquatica</name>
    <dbReference type="NCBI Taxonomy" id="2094561"/>
    <lineage>
        <taxon>Bacteria</taxon>
        <taxon>Pseudomonadati</taxon>
        <taxon>Pseudomonadota</taxon>
        <taxon>Gammaproteobacteria</taxon>
        <taxon>Moraxellales</taxon>
        <taxon>Moraxellaceae</taxon>
        <taxon>Amnimonas</taxon>
    </lineage>
</organism>
<dbReference type="InterPro" id="IPR036514">
    <property type="entry name" value="SGNH_hydro_sf"/>
</dbReference>
<dbReference type="InterPro" id="IPR013830">
    <property type="entry name" value="SGNH_hydro"/>
</dbReference>
<sequence>MIPAPAGTGSALRHRHPWLLLTLAPVLLAQGMHVRRSIPRLPEAAGARAGVAGEGRPLRLLIAGDSAAAGVGVADQSQALAGQLVARLAPDFRLYWRLEAETGRTTRQTVAQLRELAPERFDVAVISLGVNDVTSGIGARRWAAGLEQLTTLLAARFGVRRVLFSAVPPMHLFPALP</sequence>
<dbReference type="Proteomes" id="UP000243900">
    <property type="component" value="Unassembled WGS sequence"/>
</dbReference>
<dbReference type="RefSeq" id="WP_105192807.1">
    <property type="nucleotide sequence ID" value="NZ_PTQZ01000179.1"/>
</dbReference>
<gene>
    <name evidence="2" type="ORF">C5O18_07370</name>
</gene>
<dbReference type="CDD" id="cd01836">
    <property type="entry name" value="FeeA_FeeB_like"/>
    <property type="match status" value="1"/>
</dbReference>
<evidence type="ECO:0000313" key="3">
    <source>
        <dbReference type="Proteomes" id="UP000243900"/>
    </source>
</evidence>
<evidence type="ECO:0000259" key="1">
    <source>
        <dbReference type="Pfam" id="PF13472"/>
    </source>
</evidence>
<reference evidence="3" key="1">
    <citation type="submission" date="2018-02" db="EMBL/GenBank/DDBJ databases">
        <title>Genome sequencing of Solimonas sp. HR-BB.</title>
        <authorList>
            <person name="Lee Y."/>
            <person name="Jeon C.O."/>
        </authorList>
    </citation>
    <scope>NUCLEOTIDE SEQUENCE [LARGE SCALE GENOMIC DNA]</scope>
    <source>
        <strain evidence="3">HR-E</strain>
    </source>
</reference>
<evidence type="ECO:0000313" key="2">
    <source>
        <dbReference type="EMBL" id="PQA37659.1"/>
    </source>
</evidence>
<dbReference type="Pfam" id="PF13472">
    <property type="entry name" value="Lipase_GDSL_2"/>
    <property type="match status" value="1"/>
</dbReference>
<protein>
    <submittedName>
        <fullName evidence="2">Lipase</fullName>
    </submittedName>
</protein>
<comment type="caution">
    <text evidence="2">The sequence shown here is derived from an EMBL/GenBank/DDBJ whole genome shotgun (WGS) entry which is preliminary data.</text>
</comment>
<accession>A0A2P6ARM7</accession>
<feature type="non-terminal residue" evidence="2">
    <location>
        <position position="177"/>
    </location>
</feature>
<dbReference type="EMBL" id="PTQZ01000179">
    <property type="protein sequence ID" value="PQA37659.1"/>
    <property type="molecule type" value="Genomic_DNA"/>
</dbReference>
<proteinExistence type="predicted"/>
<dbReference type="AlphaFoldDB" id="A0A2P6ARM7"/>
<dbReference type="GO" id="GO:0016788">
    <property type="term" value="F:hydrolase activity, acting on ester bonds"/>
    <property type="evidence" value="ECO:0007669"/>
    <property type="project" value="UniProtKB-ARBA"/>
</dbReference>